<dbReference type="GeneID" id="100801977"/>
<dbReference type="InterPro" id="IPR011013">
    <property type="entry name" value="Gal_mutarotase_sf_dom"/>
</dbReference>
<evidence type="ECO:0000256" key="2">
    <source>
        <dbReference type="ARBA" id="ARBA00005866"/>
    </source>
</evidence>
<dbReference type="AlphaFoldDB" id="A0A368UGQ6"/>
<comment type="similarity">
    <text evidence="2 5">Belongs to the glucose-6-phosphate 1-epimerase family.</text>
</comment>
<dbReference type="SMR" id="A0A368UGQ6"/>
<dbReference type="STRING" id="3847.A0A368UGQ6"/>
<dbReference type="ExpressionAtlas" id="A0A368UGQ6">
    <property type="expression patterns" value="baseline and differential"/>
</dbReference>
<feature type="active site" evidence="6">
    <location>
        <position position="278"/>
    </location>
</feature>
<gene>
    <name evidence="8" type="primary">LOC100801977</name>
    <name evidence="7" type="ORF">GLYMA_17G061300</name>
</gene>
<organism evidence="7">
    <name type="scientific">Glycine max</name>
    <name type="common">Soybean</name>
    <name type="synonym">Glycine hispida</name>
    <dbReference type="NCBI Taxonomy" id="3847"/>
    <lineage>
        <taxon>Eukaryota</taxon>
        <taxon>Viridiplantae</taxon>
        <taxon>Streptophyta</taxon>
        <taxon>Embryophyta</taxon>
        <taxon>Tracheophyta</taxon>
        <taxon>Spermatophyta</taxon>
        <taxon>Magnoliopsida</taxon>
        <taxon>eudicotyledons</taxon>
        <taxon>Gunneridae</taxon>
        <taxon>Pentapetalae</taxon>
        <taxon>rosids</taxon>
        <taxon>fabids</taxon>
        <taxon>Fabales</taxon>
        <taxon>Fabaceae</taxon>
        <taxon>Papilionoideae</taxon>
        <taxon>50 kb inversion clade</taxon>
        <taxon>NPAAA clade</taxon>
        <taxon>indigoferoid/millettioid clade</taxon>
        <taxon>Phaseoleae</taxon>
        <taxon>Glycine</taxon>
        <taxon>Glycine subgen. Soja</taxon>
    </lineage>
</organism>
<dbReference type="GO" id="GO:0005975">
    <property type="term" value="P:carbohydrate metabolic process"/>
    <property type="evidence" value="ECO:0007669"/>
    <property type="project" value="InterPro"/>
</dbReference>
<evidence type="ECO:0000313" key="9">
    <source>
        <dbReference type="Proteomes" id="UP000008827"/>
    </source>
</evidence>
<accession>A0A368UGQ6</accession>
<dbReference type="EnsemblPlants" id="RCW18907">
    <property type="protein sequence ID" value="RCW18907"/>
    <property type="gene ID" value="GLYMA_17G061300"/>
</dbReference>
<dbReference type="OMA" id="ICEVRVE"/>
<evidence type="ECO:0000256" key="3">
    <source>
        <dbReference type="ARBA" id="ARBA00012083"/>
    </source>
</evidence>
<dbReference type="PANTHER" id="PTHR11122:SF13">
    <property type="entry name" value="GLUCOSE-6-PHOSPHATE 1-EPIMERASE"/>
    <property type="match status" value="1"/>
</dbReference>
<name>A0A368UGQ6_SOYBN</name>
<evidence type="ECO:0000256" key="4">
    <source>
        <dbReference type="ARBA" id="ARBA00023235"/>
    </source>
</evidence>
<dbReference type="PIRSF" id="PIRSF016020">
    <property type="entry name" value="PHexose_mutarotase"/>
    <property type="match status" value="1"/>
</dbReference>
<dbReference type="Gramene" id="RCW18907">
    <property type="protein sequence ID" value="RCW18907"/>
    <property type="gene ID" value="GLYMA_17G061300"/>
</dbReference>
<evidence type="ECO:0000256" key="5">
    <source>
        <dbReference type="PIRNR" id="PIRNR016020"/>
    </source>
</evidence>
<dbReference type="InterPro" id="IPR008183">
    <property type="entry name" value="Aldose_1/G6P_1-epimerase"/>
</dbReference>
<keyword evidence="4 5" id="KW-0413">Isomerase</keyword>
<proteinExistence type="inferred from homology"/>
<dbReference type="GO" id="GO:0047938">
    <property type="term" value="F:glucose-6-phosphate 1-epimerase activity"/>
    <property type="evidence" value="ECO:0000318"/>
    <property type="project" value="GO_Central"/>
</dbReference>
<keyword evidence="9" id="KW-1185">Reference proteome</keyword>
<reference evidence="8" key="3">
    <citation type="submission" date="2019-01" db="UniProtKB">
        <authorList>
            <consortium name="EnsemblPlants"/>
        </authorList>
    </citation>
    <scope>IDENTIFICATION</scope>
    <source>
        <strain evidence="8">Williams 82</strain>
    </source>
</reference>
<evidence type="ECO:0000313" key="7">
    <source>
        <dbReference type="EMBL" id="RCW18907.1"/>
    </source>
</evidence>
<dbReference type="GO" id="GO:0030246">
    <property type="term" value="F:carbohydrate binding"/>
    <property type="evidence" value="ECO:0007669"/>
    <property type="project" value="UniProtKB-UniRule"/>
</dbReference>
<dbReference type="PaxDb" id="3847-GLYMA17G06880.1"/>
<dbReference type="Proteomes" id="UP000008827">
    <property type="component" value="Chromosome 17"/>
</dbReference>
<dbReference type="EC" id="5.1.3.15" evidence="3 5"/>
<protein>
    <recommendedName>
        <fullName evidence="3 5">glucose-6-phosphate 1-epimerase</fullName>
        <ecNumber evidence="3 5">5.1.3.15</ecNumber>
    </recommendedName>
</protein>
<sequence length="321" mass="36056">MSNEKAPSSASSSSYELSKGINGLDKVILRDARGSSAEVYLYGAHVTSWKNDHAEELLFLSSKAIFKPPKPIRGGIPICFPQFSNLGPLDSHGFARNQFWTIDDSPPPFPTSTSNKAFVDLILKPSEDDIKIWPHSFEFRLRVALGPGGDLLMTSRIRNTNIDGKPFSFTFAYHTYFSVSDISEVRVEGLETLDYLDNLQKRERFTEQGDALTFESEFDRIYLSTPTKIAILDHEKKRTIVLRKDGLPDAVVWNPWDKKAKAISDFGDDEYKYMLCVEAAAIEKPITLKPGEEWKGRLELSTVSSSYCSGQLDPKRVIQGS</sequence>
<dbReference type="EMBL" id="CM000850">
    <property type="protein sequence ID" value="RCW18907.1"/>
    <property type="molecule type" value="Genomic_DNA"/>
</dbReference>
<dbReference type="Gene3D" id="2.70.98.10">
    <property type="match status" value="1"/>
</dbReference>
<evidence type="ECO:0000313" key="8">
    <source>
        <dbReference type="EnsemblPlants" id="RCW18907"/>
    </source>
</evidence>
<dbReference type="OrthoDB" id="1659429at2759"/>
<dbReference type="FunFam" id="2.70.98.10:FF:000022">
    <property type="entry name" value="Glucose-6-phosphate 1-epimerase"/>
    <property type="match status" value="1"/>
</dbReference>
<feature type="active site" evidence="6">
    <location>
        <position position="174"/>
    </location>
</feature>
<dbReference type="RefSeq" id="NP_001242631.2">
    <property type="nucleotide sequence ID" value="NM_001255702.2"/>
</dbReference>
<reference evidence="7 8" key="1">
    <citation type="journal article" date="2010" name="Nature">
        <title>Genome sequence of the palaeopolyploid soybean.</title>
        <authorList>
            <person name="Schmutz J."/>
            <person name="Cannon S.B."/>
            <person name="Schlueter J."/>
            <person name="Ma J."/>
            <person name="Mitros T."/>
            <person name="Nelson W."/>
            <person name="Hyten D.L."/>
            <person name="Song Q."/>
            <person name="Thelen J.J."/>
            <person name="Cheng J."/>
            <person name="Xu D."/>
            <person name="Hellsten U."/>
            <person name="May G.D."/>
            <person name="Yu Y."/>
            <person name="Sakurai T."/>
            <person name="Umezawa T."/>
            <person name="Bhattacharyya M.K."/>
            <person name="Sandhu D."/>
            <person name="Valliyodan B."/>
            <person name="Lindquist E."/>
            <person name="Peto M."/>
            <person name="Grant D."/>
            <person name="Shu S."/>
            <person name="Goodstein D."/>
            <person name="Barry K."/>
            <person name="Futrell-Griggs M."/>
            <person name="Abernathy B."/>
            <person name="Du J."/>
            <person name="Tian Z."/>
            <person name="Zhu L."/>
            <person name="Gill N."/>
            <person name="Joshi T."/>
            <person name="Libault M."/>
            <person name="Sethuraman A."/>
            <person name="Zhang X.-C."/>
            <person name="Shinozaki K."/>
            <person name="Nguyen H.T."/>
            <person name="Wing R.A."/>
            <person name="Cregan P."/>
            <person name="Specht J."/>
            <person name="Grimwood J."/>
            <person name="Rokhsar D."/>
            <person name="Stacey G."/>
            <person name="Shoemaker R.C."/>
            <person name="Jackson S.A."/>
        </authorList>
    </citation>
    <scope>NUCLEOTIDE SEQUENCE [LARGE SCALE GENOMIC DNA]</scope>
    <source>
        <strain evidence="8">cv. Williams 82</strain>
        <tissue evidence="7">Callus</tissue>
    </source>
</reference>
<dbReference type="PANTHER" id="PTHR11122">
    <property type="entry name" value="APOSPORY-ASSOCIATED PROTEIN C-RELATED"/>
    <property type="match status" value="1"/>
</dbReference>
<dbReference type="InterPro" id="IPR025532">
    <property type="entry name" value="G6P_1-epimerase"/>
</dbReference>
<evidence type="ECO:0000256" key="1">
    <source>
        <dbReference type="ARBA" id="ARBA00001096"/>
    </source>
</evidence>
<dbReference type="InterPro" id="IPR014718">
    <property type="entry name" value="GH-type_carb-bd"/>
</dbReference>
<dbReference type="Pfam" id="PF01263">
    <property type="entry name" value="Aldose_epim"/>
    <property type="match status" value="1"/>
</dbReference>
<dbReference type="GO" id="GO:0005737">
    <property type="term" value="C:cytoplasm"/>
    <property type="evidence" value="ECO:0000318"/>
    <property type="project" value="GO_Central"/>
</dbReference>
<reference evidence="7" key="2">
    <citation type="submission" date="2018-07" db="EMBL/GenBank/DDBJ databases">
        <title>WGS assembly of Glycine max.</title>
        <authorList>
            <person name="Schmutz J."/>
            <person name="Cannon S."/>
            <person name="Schlueter J."/>
            <person name="Ma J."/>
            <person name="Mitros T."/>
            <person name="Nelson W."/>
            <person name="Hyten D."/>
            <person name="Song Q."/>
            <person name="Thelen J."/>
            <person name="Cheng J."/>
            <person name="Xu D."/>
            <person name="Hellsten U."/>
            <person name="May G."/>
            <person name="Yu Y."/>
            <person name="Sakurai T."/>
            <person name="Umezawa T."/>
            <person name="Bhattacharyya M."/>
            <person name="Sandhu D."/>
            <person name="Valliyodan B."/>
            <person name="Lindquist E."/>
            <person name="Peto M."/>
            <person name="Grant D."/>
            <person name="Shu S."/>
            <person name="Goodstein D."/>
            <person name="Barry K."/>
            <person name="Futrell-Griggs M."/>
            <person name="Abernathy B."/>
            <person name="Du J."/>
            <person name="Tian Z."/>
            <person name="Zhu L."/>
            <person name="Gill N."/>
            <person name="Joshi T."/>
            <person name="Libault M."/>
            <person name="Sethuraman A."/>
            <person name="Zhang X."/>
            <person name="Shinozaki K."/>
            <person name="Nguyen H."/>
            <person name="Wing R."/>
            <person name="Cregan P."/>
            <person name="Specht J."/>
            <person name="Grimwood J."/>
            <person name="Rokhsar D."/>
            <person name="Stacey G."/>
            <person name="Shoemaker R."/>
            <person name="Jackson S."/>
        </authorList>
    </citation>
    <scope>NUCLEOTIDE SEQUENCE</scope>
    <source>
        <tissue evidence="7">Callus</tissue>
    </source>
</reference>
<evidence type="ECO:0000256" key="6">
    <source>
        <dbReference type="PIRSR" id="PIRSR016020-1"/>
    </source>
</evidence>
<dbReference type="SUPFAM" id="SSF74650">
    <property type="entry name" value="Galactose mutarotase-like"/>
    <property type="match status" value="1"/>
</dbReference>
<dbReference type="CDD" id="cd09020">
    <property type="entry name" value="D-hex-6-P-epi_like"/>
    <property type="match status" value="1"/>
</dbReference>
<comment type="catalytic activity">
    <reaction evidence="1">
        <text>alpha-D-glucose 6-phosphate = beta-D-glucose 6-phosphate</text>
        <dbReference type="Rhea" id="RHEA:16249"/>
        <dbReference type="ChEBI" id="CHEBI:58225"/>
        <dbReference type="ChEBI" id="CHEBI:58247"/>
        <dbReference type="EC" id="5.1.3.15"/>
    </reaction>
</comment>